<dbReference type="PANTHER" id="PTHR46599:SF3">
    <property type="entry name" value="PIGGYBAC TRANSPOSABLE ELEMENT-DERIVED PROTEIN 4"/>
    <property type="match status" value="1"/>
</dbReference>
<dbReference type="EMBL" id="JACKWZ010000152">
    <property type="protein sequence ID" value="KAF9413690.1"/>
    <property type="molecule type" value="Genomic_DNA"/>
</dbReference>
<evidence type="ECO:0000259" key="1">
    <source>
        <dbReference type="Pfam" id="PF13842"/>
    </source>
</evidence>
<dbReference type="InterPro" id="IPR029526">
    <property type="entry name" value="PGBD"/>
</dbReference>
<dbReference type="Proteomes" id="UP000648187">
    <property type="component" value="Unassembled WGS sequence"/>
</dbReference>
<dbReference type="AlphaFoldDB" id="A0A835GBK2"/>
<gene>
    <name evidence="3" type="ORF">HW555_008136</name>
</gene>
<evidence type="ECO:0008006" key="5">
    <source>
        <dbReference type="Google" id="ProtNLM"/>
    </source>
</evidence>
<dbReference type="InterPro" id="IPR032718">
    <property type="entry name" value="PGBD4_Znf_C"/>
</dbReference>
<protein>
    <recommendedName>
        <fullName evidence="5">PiggyBac transposable element-derived protein domain-containing protein</fullName>
    </recommendedName>
</protein>
<reference evidence="3" key="1">
    <citation type="submission" date="2020-08" db="EMBL/GenBank/DDBJ databases">
        <title>Spodoptera exigua strain:BAW_Kor-Di-RS1 Genome sequencing and assembly.</title>
        <authorList>
            <person name="Kim J."/>
            <person name="Nam H.Y."/>
            <person name="Kwon M."/>
            <person name="Choi J.H."/>
            <person name="Cho S.R."/>
            <person name="Kim G.-H."/>
        </authorList>
    </citation>
    <scope>NUCLEOTIDE SEQUENCE</scope>
    <source>
        <strain evidence="3">BAW_Kor-Di-RS1</strain>
        <tissue evidence="3">Whole-body</tissue>
    </source>
</reference>
<name>A0A835GBK2_SPOEX</name>
<evidence type="ECO:0000313" key="4">
    <source>
        <dbReference type="Proteomes" id="UP000648187"/>
    </source>
</evidence>
<dbReference type="Pfam" id="PF13843">
    <property type="entry name" value="DDE_Tnp_1_7"/>
    <property type="match status" value="2"/>
</dbReference>
<evidence type="ECO:0000313" key="3">
    <source>
        <dbReference type="EMBL" id="KAF9413690.1"/>
    </source>
</evidence>
<feature type="domain" description="PiggyBac transposable element-derived protein" evidence="2">
    <location>
        <begin position="147"/>
        <end position="305"/>
    </location>
</feature>
<proteinExistence type="predicted"/>
<dbReference type="PANTHER" id="PTHR46599">
    <property type="entry name" value="PIGGYBAC TRANSPOSABLE ELEMENT-DERIVED PROTEIN 4"/>
    <property type="match status" value="1"/>
</dbReference>
<feature type="domain" description="PiggyBac transposable element-derived protein" evidence="2">
    <location>
        <begin position="41"/>
        <end position="143"/>
    </location>
</feature>
<accession>A0A835GBK2</accession>
<organism evidence="3 4">
    <name type="scientific">Spodoptera exigua</name>
    <name type="common">Beet armyworm</name>
    <name type="synonym">Noctua fulgens</name>
    <dbReference type="NCBI Taxonomy" id="7107"/>
    <lineage>
        <taxon>Eukaryota</taxon>
        <taxon>Metazoa</taxon>
        <taxon>Ecdysozoa</taxon>
        <taxon>Arthropoda</taxon>
        <taxon>Hexapoda</taxon>
        <taxon>Insecta</taxon>
        <taxon>Pterygota</taxon>
        <taxon>Neoptera</taxon>
        <taxon>Endopterygota</taxon>
        <taxon>Lepidoptera</taxon>
        <taxon>Glossata</taxon>
        <taxon>Ditrysia</taxon>
        <taxon>Noctuoidea</taxon>
        <taxon>Noctuidae</taxon>
        <taxon>Amphipyrinae</taxon>
        <taxon>Spodoptera</taxon>
    </lineage>
</organism>
<dbReference type="Pfam" id="PF13842">
    <property type="entry name" value="zf-Tnp_2"/>
    <property type="match status" value="1"/>
</dbReference>
<comment type="caution">
    <text evidence="3">The sequence shown here is derived from an EMBL/GenBank/DDBJ whole genome shotgun (WGS) entry which is preliminary data.</text>
</comment>
<feature type="domain" description="PiggyBac transposable element-derived protein 4 C-terminal zinc-finger" evidence="1">
    <location>
        <begin position="368"/>
        <end position="408"/>
    </location>
</feature>
<feature type="non-terminal residue" evidence="3">
    <location>
        <position position="1"/>
    </location>
</feature>
<evidence type="ECO:0000259" key="2">
    <source>
        <dbReference type="Pfam" id="PF13843"/>
    </source>
</evidence>
<keyword evidence="4" id="KW-1185">Reference proteome</keyword>
<sequence length="413" mass="48136">VQESDEVNWTTQITPPQLEDFDDFVSGLSPAVELDSTSTELQLFEHFCSKDLLQNIANCTNNYHQHFLRHTDLRVYSRLQQWQDVTFNDIYILIALTMLFTRNKRISIAEHWSTDPLLHSAVFHNTMSRNRYCTILSMLSFHEVSITGSVVVELLKDYFFCNRELYVDNWYTSPRLFKYLKEKGTYACGTVKSNRKLMPKFKKLKRGEVEAYMSPPLLALKWQDKKPVLMLSTKHDDKILPSDSVDYSTGLPKMKPHCVIEYNKNMGTVDTADMMTSTLGCIIKSKKWYKKLGFHVIDMFLLNAFYLFRMLNVNRKFSLADFQLNVIRQIINTYKYSNLALPSTSRGVLDPHRFLHNDALQHFPVRIPTGKSQRCKVCAAKNKRSDTRFMCQKCNVYLCINPCSVEYHSSLKQ</sequence>